<reference evidence="2" key="1">
    <citation type="submission" date="2020-03" db="EMBL/GenBank/DDBJ databases">
        <title>Site-based positive gene gene selection in Geosmithia morbida across the United States reveals a broad range of putative effectors and factors for local host and environmental adapation.</title>
        <authorList>
            <person name="Onufrak A."/>
            <person name="Murdoch R.W."/>
            <person name="Gazis R."/>
            <person name="Huff M."/>
            <person name="Staton M."/>
            <person name="Klingeman W."/>
            <person name="Hadziabdic D."/>
        </authorList>
    </citation>
    <scope>NUCLEOTIDE SEQUENCE</scope>
    <source>
        <strain evidence="2">1262</strain>
    </source>
</reference>
<dbReference type="Proteomes" id="UP000749293">
    <property type="component" value="Unassembled WGS sequence"/>
</dbReference>
<keyword evidence="3" id="KW-1185">Reference proteome</keyword>
<feature type="region of interest" description="Disordered" evidence="1">
    <location>
        <begin position="86"/>
        <end position="128"/>
    </location>
</feature>
<comment type="caution">
    <text evidence="2">The sequence shown here is derived from an EMBL/GenBank/DDBJ whole genome shotgun (WGS) entry which is preliminary data.</text>
</comment>
<protein>
    <submittedName>
        <fullName evidence="2">Uncharacterized protein</fullName>
    </submittedName>
</protein>
<feature type="region of interest" description="Disordered" evidence="1">
    <location>
        <begin position="1"/>
        <end position="44"/>
    </location>
</feature>
<dbReference type="GeneID" id="55970674"/>
<name>A0A9P5D1F3_9HYPO</name>
<gene>
    <name evidence="2" type="ORF">GMORB2_4446</name>
</gene>
<evidence type="ECO:0000313" key="2">
    <source>
        <dbReference type="EMBL" id="KAF4119780.1"/>
    </source>
</evidence>
<feature type="compositionally biased region" description="Low complexity" evidence="1">
    <location>
        <begin position="97"/>
        <end position="113"/>
    </location>
</feature>
<sequence length="128" mass="12738">MITVARTPLGKSTRQVPPVPPGSSTGAPTGTPTGTPPTGSSCCCRPPAVVENNLNLSTPQRLVAPVAPAAPRLRSPPAAMVMNDSGARVSRSSTTMSGSALAAGSNANANSADDSGEPPLPCPSIFFT</sequence>
<dbReference type="EMBL" id="JAANYQ010000021">
    <property type="protein sequence ID" value="KAF4119780.1"/>
    <property type="molecule type" value="Genomic_DNA"/>
</dbReference>
<feature type="compositionally biased region" description="Low complexity" evidence="1">
    <location>
        <begin position="22"/>
        <end position="40"/>
    </location>
</feature>
<dbReference type="AlphaFoldDB" id="A0A9P5D1F3"/>
<accession>A0A9P5D1F3</accession>
<organism evidence="2 3">
    <name type="scientific">Geosmithia morbida</name>
    <dbReference type="NCBI Taxonomy" id="1094350"/>
    <lineage>
        <taxon>Eukaryota</taxon>
        <taxon>Fungi</taxon>
        <taxon>Dikarya</taxon>
        <taxon>Ascomycota</taxon>
        <taxon>Pezizomycotina</taxon>
        <taxon>Sordariomycetes</taxon>
        <taxon>Hypocreomycetidae</taxon>
        <taxon>Hypocreales</taxon>
        <taxon>Bionectriaceae</taxon>
        <taxon>Geosmithia</taxon>
    </lineage>
</organism>
<proteinExistence type="predicted"/>
<evidence type="ECO:0000313" key="3">
    <source>
        <dbReference type="Proteomes" id="UP000749293"/>
    </source>
</evidence>
<evidence type="ECO:0000256" key="1">
    <source>
        <dbReference type="SAM" id="MobiDB-lite"/>
    </source>
</evidence>
<dbReference type="RefSeq" id="XP_035318432.1">
    <property type="nucleotide sequence ID" value="XM_035466421.1"/>
</dbReference>